<accession>A0AAD2A664</accession>
<dbReference type="AlphaFoldDB" id="A0AAD2A664"/>
<organism evidence="2 3">
    <name type="scientific">Fraxinus pennsylvanica</name>
    <dbReference type="NCBI Taxonomy" id="56036"/>
    <lineage>
        <taxon>Eukaryota</taxon>
        <taxon>Viridiplantae</taxon>
        <taxon>Streptophyta</taxon>
        <taxon>Embryophyta</taxon>
        <taxon>Tracheophyta</taxon>
        <taxon>Spermatophyta</taxon>
        <taxon>Magnoliopsida</taxon>
        <taxon>eudicotyledons</taxon>
        <taxon>Gunneridae</taxon>
        <taxon>Pentapetalae</taxon>
        <taxon>asterids</taxon>
        <taxon>lamiids</taxon>
        <taxon>Lamiales</taxon>
        <taxon>Oleaceae</taxon>
        <taxon>Oleeae</taxon>
        <taxon>Fraxinus</taxon>
    </lineage>
</organism>
<evidence type="ECO:0000313" key="2">
    <source>
        <dbReference type="EMBL" id="CAI9782258.1"/>
    </source>
</evidence>
<feature type="transmembrane region" description="Helical" evidence="1">
    <location>
        <begin position="24"/>
        <end position="50"/>
    </location>
</feature>
<evidence type="ECO:0000313" key="3">
    <source>
        <dbReference type="Proteomes" id="UP000834106"/>
    </source>
</evidence>
<keyword evidence="1" id="KW-0472">Membrane</keyword>
<keyword evidence="1" id="KW-0812">Transmembrane</keyword>
<name>A0AAD2A664_9LAMI</name>
<evidence type="ECO:0000256" key="1">
    <source>
        <dbReference type="SAM" id="Phobius"/>
    </source>
</evidence>
<keyword evidence="3" id="KW-1185">Reference proteome</keyword>
<proteinExistence type="predicted"/>
<sequence length="190" mass="22093">MQSLNPKVALLRTNNPRVALIMEILYAVKIVCNLFTLIYFLIFICLRIIYGDHSILRGHRPWLETPWGLFSLSVEKHPNNRMLGRCEIVNGKPGKYVWMTYKEVYDLVVKVGNSIRCCGIEKASHNLVKNPFQMRTTSEKGTPLVPADVEGKSKQLWTKIMQLKWEEENFRIEVTPMVIWVEKSLSGNWR</sequence>
<dbReference type="Proteomes" id="UP000834106">
    <property type="component" value="Chromosome 18"/>
</dbReference>
<keyword evidence="1" id="KW-1133">Transmembrane helix</keyword>
<protein>
    <submittedName>
        <fullName evidence="2">Uncharacterized protein</fullName>
    </submittedName>
</protein>
<dbReference type="EMBL" id="OU503053">
    <property type="protein sequence ID" value="CAI9782258.1"/>
    <property type="molecule type" value="Genomic_DNA"/>
</dbReference>
<gene>
    <name evidence="2" type="ORF">FPE_LOCUS29688</name>
</gene>
<reference evidence="2" key="1">
    <citation type="submission" date="2023-05" db="EMBL/GenBank/DDBJ databases">
        <authorList>
            <person name="Huff M."/>
        </authorList>
    </citation>
    <scope>NUCLEOTIDE SEQUENCE</scope>
</reference>